<dbReference type="SUPFAM" id="SSF52172">
    <property type="entry name" value="CheY-like"/>
    <property type="match status" value="1"/>
</dbReference>
<evidence type="ECO:0000313" key="4">
    <source>
        <dbReference type="EMBL" id="QDT05010.1"/>
    </source>
</evidence>
<dbReference type="KEGG" id="rlc:K227x_34080"/>
<dbReference type="Pfam" id="PF00072">
    <property type="entry name" value="Response_reg"/>
    <property type="match status" value="1"/>
</dbReference>
<dbReference type="OrthoDB" id="9802066at2"/>
<dbReference type="SMART" id="SM00448">
    <property type="entry name" value="REC"/>
    <property type="match status" value="1"/>
</dbReference>
<dbReference type="InterPro" id="IPR050595">
    <property type="entry name" value="Bact_response_regulator"/>
</dbReference>
<keyword evidence="5" id="KW-1185">Reference proteome</keyword>
<feature type="modified residue" description="4-aspartylphosphate" evidence="2">
    <location>
        <position position="53"/>
    </location>
</feature>
<dbReference type="PROSITE" id="PS50110">
    <property type="entry name" value="RESPONSE_REGULATORY"/>
    <property type="match status" value="1"/>
</dbReference>
<name>A0A517NCZ4_9BACT</name>
<dbReference type="RefSeq" id="WP_145170890.1">
    <property type="nucleotide sequence ID" value="NZ_CP036525.1"/>
</dbReference>
<protein>
    <submittedName>
        <fullName evidence="4">Hydrogenase transcriptional regulatory protein hupR1</fullName>
    </submittedName>
</protein>
<dbReference type="Proteomes" id="UP000318538">
    <property type="component" value="Chromosome"/>
</dbReference>
<evidence type="ECO:0000256" key="2">
    <source>
        <dbReference type="PROSITE-ProRule" id="PRU00169"/>
    </source>
</evidence>
<feature type="domain" description="Response regulatory" evidence="3">
    <location>
        <begin position="4"/>
        <end position="119"/>
    </location>
</feature>
<evidence type="ECO:0000313" key="5">
    <source>
        <dbReference type="Proteomes" id="UP000318538"/>
    </source>
</evidence>
<proteinExistence type="predicted"/>
<dbReference type="InterPro" id="IPR011006">
    <property type="entry name" value="CheY-like_superfamily"/>
</dbReference>
<dbReference type="InterPro" id="IPR001789">
    <property type="entry name" value="Sig_transdc_resp-reg_receiver"/>
</dbReference>
<keyword evidence="1 2" id="KW-0597">Phosphoprotein</keyword>
<dbReference type="PANTHER" id="PTHR44591">
    <property type="entry name" value="STRESS RESPONSE REGULATOR PROTEIN 1"/>
    <property type="match status" value="1"/>
</dbReference>
<gene>
    <name evidence="4" type="primary">hupR1_1</name>
    <name evidence="4" type="ORF">K227x_34080</name>
</gene>
<dbReference type="GO" id="GO:0000160">
    <property type="term" value="P:phosphorelay signal transduction system"/>
    <property type="evidence" value="ECO:0007669"/>
    <property type="project" value="InterPro"/>
</dbReference>
<reference evidence="4 5" key="1">
    <citation type="submission" date="2019-02" db="EMBL/GenBank/DDBJ databases">
        <title>Deep-cultivation of Planctomycetes and their phenomic and genomic characterization uncovers novel biology.</title>
        <authorList>
            <person name="Wiegand S."/>
            <person name="Jogler M."/>
            <person name="Boedeker C."/>
            <person name="Pinto D."/>
            <person name="Vollmers J."/>
            <person name="Rivas-Marin E."/>
            <person name="Kohn T."/>
            <person name="Peeters S.H."/>
            <person name="Heuer A."/>
            <person name="Rast P."/>
            <person name="Oberbeckmann S."/>
            <person name="Bunk B."/>
            <person name="Jeske O."/>
            <person name="Meyerdierks A."/>
            <person name="Storesund J.E."/>
            <person name="Kallscheuer N."/>
            <person name="Luecker S."/>
            <person name="Lage O.M."/>
            <person name="Pohl T."/>
            <person name="Merkel B.J."/>
            <person name="Hornburger P."/>
            <person name="Mueller R.-W."/>
            <person name="Bruemmer F."/>
            <person name="Labrenz M."/>
            <person name="Spormann A.M."/>
            <person name="Op den Camp H."/>
            <person name="Overmann J."/>
            <person name="Amann R."/>
            <person name="Jetten M.S.M."/>
            <person name="Mascher T."/>
            <person name="Medema M.H."/>
            <person name="Devos D.P."/>
            <person name="Kaster A.-K."/>
            <person name="Ovreas L."/>
            <person name="Rohde M."/>
            <person name="Galperin M.Y."/>
            <person name="Jogler C."/>
        </authorList>
    </citation>
    <scope>NUCLEOTIDE SEQUENCE [LARGE SCALE GENOMIC DNA]</scope>
    <source>
        <strain evidence="4 5">K22_7</strain>
    </source>
</reference>
<accession>A0A517NCZ4</accession>
<dbReference type="Gene3D" id="3.40.50.2300">
    <property type="match status" value="1"/>
</dbReference>
<sequence length="378" mass="41572">MNDRILLVDDDYSLLKTLDRNLSFDFDVTICESGAEALELIANSEPFSVAMVDMRMPGMEGIKVIQKAREIAPNTVYLMLTGNQDLTTAMEAVNEGQVFRFLNKPCQMSDIKAAIHAGIKQHDLIISKEELLKKTFAGAISVLVEIIGFVDDPLVNLDDIQKTTETMLTECNVATDWRIALTSHLMVAGIPLLSPEYRAILASAPITSVDHRGAVKEMLRISSQLVRRIPRLEPIADQLDRMATDEIASGRCTASDDKIAQVLLISYYQSLLSRRGEDGGVVRSEIESIFSNVDRRLSDHLRLFAEARPKPTIETIPTTALVAGMIVAEDIRMPNGLLLIAAGRNLSPPMVTRLNNLAGLVTVKVEIPANLVAELVSH</sequence>
<dbReference type="CDD" id="cd17569">
    <property type="entry name" value="REC_HupR-like"/>
    <property type="match status" value="1"/>
</dbReference>
<dbReference type="AlphaFoldDB" id="A0A517NCZ4"/>
<organism evidence="4 5">
    <name type="scientific">Rubripirellula lacrimiformis</name>
    <dbReference type="NCBI Taxonomy" id="1930273"/>
    <lineage>
        <taxon>Bacteria</taxon>
        <taxon>Pseudomonadati</taxon>
        <taxon>Planctomycetota</taxon>
        <taxon>Planctomycetia</taxon>
        <taxon>Pirellulales</taxon>
        <taxon>Pirellulaceae</taxon>
        <taxon>Rubripirellula</taxon>
    </lineage>
</organism>
<evidence type="ECO:0000259" key="3">
    <source>
        <dbReference type="PROSITE" id="PS50110"/>
    </source>
</evidence>
<dbReference type="EMBL" id="CP036525">
    <property type="protein sequence ID" value="QDT05010.1"/>
    <property type="molecule type" value="Genomic_DNA"/>
</dbReference>
<dbReference type="PANTHER" id="PTHR44591:SF3">
    <property type="entry name" value="RESPONSE REGULATORY DOMAIN-CONTAINING PROTEIN"/>
    <property type="match status" value="1"/>
</dbReference>
<evidence type="ECO:0000256" key="1">
    <source>
        <dbReference type="ARBA" id="ARBA00022553"/>
    </source>
</evidence>